<dbReference type="SUPFAM" id="SSF56672">
    <property type="entry name" value="DNA/RNA polymerases"/>
    <property type="match status" value="1"/>
</dbReference>
<evidence type="ECO:0000313" key="3">
    <source>
        <dbReference type="Proteomes" id="UP000467841"/>
    </source>
</evidence>
<dbReference type="InterPro" id="IPR000477">
    <property type="entry name" value="RT_dom"/>
</dbReference>
<name>A0A6D2J5V8_9BRAS</name>
<dbReference type="OrthoDB" id="1936608at2759"/>
<feature type="domain" description="Reverse transcriptase" evidence="1">
    <location>
        <begin position="4"/>
        <end position="200"/>
    </location>
</feature>
<organism evidence="2 3">
    <name type="scientific">Microthlaspi erraticum</name>
    <dbReference type="NCBI Taxonomy" id="1685480"/>
    <lineage>
        <taxon>Eukaryota</taxon>
        <taxon>Viridiplantae</taxon>
        <taxon>Streptophyta</taxon>
        <taxon>Embryophyta</taxon>
        <taxon>Tracheophyta</taxon>
        <taxon>Spermatophyta</taxon>
        <taxon>Magnoliopsida</taxon>
        <taxon>eudicotyledons</taxon>
        <taxon>Gunneridae</taxon>
        <taxon>Pentapetalae</taxon>
        <taxon>rosids</taxon>
        <taxon>malvids</taxon>
        <taxon>Brassicales</taxon>
        <taxon>Brassicaceae</taxon>
        <taxon>Coluteocarpeae</taxon>
        <taxon>Microthlaspi</taxon>
    </lineage>
</organism>
<keyword evidence="3" id="KW-1185">Reference proteome</keyword>
<proteinExistence type="predicted"/>
<dbReference type="InterPro" id="IPR043502">
    <property type="entry name" value="DNA/RNA_pol_sf"/>
</dbReference>
<dbReference type="EMBL" id="CACVBM020001155">
    <property type="protein sequence ID" value="CAA7035332.1"/>
    <property type="molecule type" value="Genomic_DNA"/>
</dbReference>
<dbReference type="CDD" id="cd01650">
    <property type="entry name" value="RT_nLTR_like"/>
    <property type="match status" value="1"/>
</dbReference>
<dbReference type="Pfam" id="PF00078">
    <property type="entry name" value="RVT_1"/>
    <property type="match status" value="1"/>
</dbReference>
<evidence type="ECO:0000259" key="1">
    <source>
        <dbReference type="Pfam" id="PF00078"/>
    </source>
</evidence>
<evidence type="ECO:0000313" key="2">
    <source>
        <dbReference type="EMBL" id="CAA7035332.1"/>
    </source>
</evidence>
<dbReference type="PANTHER" id="PTHR46890">
    <property type="entry name" value="NON-LTR RETROLELEMENT REVERSE TRANSCRIPTASE-LIKE PROTEIN-RELATED"/>
    <property type="match status" value="1"/>
</dbReference>
<reference evidence="2" key="1">
    <citation type="submission" date="2020-01" db="EMBL/GenBank/DDBJ databases">
        <authorList>
            <person name="Mishra B."/>
        </authorList>
    </citation>
    <scope>NUCLEOTIDE SEQUENCE [LARGE SCALE GENOMIC DNA]</scope>
</reference>
<accession>A0A6D2J5V8</accession>
<sequence>MTVGDYRPITLYNVFYKIISKILTLRLQPILNGIISENQSAFVPGRAISDNVMITHEVLHFLKISSAKKQCSMTVKTDMSKAYDRIEWDFLTAVQRRMGFHPKWINWIHQCVSSVTYSYLIIIRLMDKKAQGQGSLHGIHVATNSPRVNHLLFADDTMFFCKSSTNNCKALKRILQEYEQASGQKINVDKSSITFSAKTSQVSRSQAKQILGIVKERSFCPDR</sequence>
<dbReference type="AlphaFoldDB" id="A0A6D2J5V8"/>
<comment type="caution">
    <text evidence="2">The sequence shown here is derived from an EMBL/GenBank/DDBJ whole genome shotgun (WGS) entry which is preliminary data.</text>
</comment>
<dbReference type="PANTHER" id="PTHR46890:SF48">
    <property type="entry name" value="RNA-DIRECTED DNA POLYMERASE"/>
    <property type="match status" value="1"/>
</dbReference>
<protein>
    <recommendedName>
        <fullName evidence="1">Reverse transcriptase domain-containing protein</fullName>
    </recommendedName>
</protein>
<gene>
    <name evidence="2" type="ORF">MERR_LOCUS22567</name>
</gene>
<dbReference type="InterPro" id="IPR052343">
    <property type="entry name" value="Retrotransposon-Effector_Assoc"/>
</dbReference>
<dbReference type="Proteomes" id="UP000467841">
    <property type="component" value="Unassembled WGS sequence"/>
</dbReference>